<dbReference type="PANTHER" id="PTHR47529">
    <property type="entry name" value="PEPTIDYL-PROLYL CIS-TRANS ISOMERASE D"/>
    <property type="match status" value="1"/>
</dbReference>
<evidence type="ECO:0000256" key="1">
    <source>
        <dbReference type="ARBA" id="ARBA00004382"/>
    </source>
</evidence>
<dbReference type="Pfam" id="PF13624">
    <property type="entry name" value="SurA_N_3"/>
    <property type="match status" value="1"/>
</dbReference>
<dbReference type="Gene3D" id="3.10.50.40">
    <property type="match status" value="1"/>
</dbReference>
<dbReference type="InterPro" id="IPR052029">
    <property type="entry name" value="PpiD_chaperone"/>
</dbReference>
<dbReference type="RefSeq" id="WP_211423623.1">
    <property type="nucleotide sequence ID" value="NZ_CP072643.1"/>
</dbReference>
<evidence type="ECO:0000256" key="10">
    <source>
        <dbReference type="ARBA" id="ARBA00042775"/>
    </source>
</evidence>
<evidence type="ECO:0000256" key="3">
    <source>
        <dbReference type="ARBA" id="ARBA00022519"/>
    </source>
</evidence>
<dbReference type="GO" id="GO:0016853">
    <property type="term" value="F:isomerase activity"/>
    <property type="evidence" value="ECO:0007669"/>
    <property type="project" value="UniProtKB-KW"/>
</dbReference>
<keyword evidence="15" id="KW-1185">Reference proteome</keyword>
<evidence type="ECO:0000256" key="11">
    <source>
        <dbReference type="PROSITE-ProRule" id="PRU00278"/>
    </source>
</evidence>
<name>A0ABX8B319_9BACT</name>
<keyword evidence="11" id="KW-0697">Rotamase</keyword>
<evidence type="ECO:0000256" key="6">
    <source>
        <dbReference type="ARBA" id="ARBA00023136"/>
    </source>
</evidence>
<keyword evidence="7" id="KW-0143">Chaperone</keyword>
<reference evidence="14 15" key="1">
    <citation type="submission" date="2021-03" db="EMBL/GenBank/DDBJ databases">
        <title>Genomic and phenotypic characterization of Chloracidobacterium isolates provides evidence for multiple species.</title>
        <authorList>
            <person name="Saini M.K."/>
            <person name="Costas A.M.G."/>
            <person name="Tank M."/>
            <person name="Bryant D.A."/>
        </authorList>
    </citation>
    <scope>NUCLEOTIDE SEQUENCE [LARGE SCALE GENOMIC DNA]</scope>
    <source>
        <strain evidence="14 15">N</strain>
    </source>
</reference>
<feature type="domain" description="PpiC" evidence="13">
    <location>
        <begin position="289"/>
        <end position="394"/>
    </location>
</feature>
<dbReference type="InterPro" id="IPR046357">
    <property type="entry name" value="PPIase_dom_sf"/>
</dbReference>
<dbReference type="InterPro" id="IPR000297">
    <property type="entry name" value="PPIase_PpiC"/>
</dbReference>
<evidence type="ECO:0000256" key="4">
    <source>
        <dbReference type="ARBA" id="ARBA00022692"/>
    </source>
</evidence>
<dbReference type="InterPro" id="IPR023058">
    <property type="entry name" value="PPIase_PpiC_CS"/>
</dbReference>
<dbReference type="InterPro" id="IPR027304">
    <property type="entry name" value="Trigger_fact/SurA_dom_sf"/>
</dbReference>
<dbReference type="SUPFAM" id="SSF54534">
    <property type="entry name" value="FKBP-like"/>
    <property type="match status" value="1"/>
</dbReference>
<keyword evidence="2" id="KW-1003">Cell membrane</keyword>
<keyword evidence="5 12" id="KW-1133">Transmembrane helix</keyword>
<keyword evidence="4 12" id="KW-0812">Transmembrane</keyword>
<accession>A0ABX8B319</accession>
<evidence type="ECO:0000256" key="7">
    <source>
        <dbReference type="ARBA" id="ARBA00023186"/>
    </source>
</evidence>
<evidence type="ECO:0000256" key="9">
    <source>
        <dbReference type="ARBA" id="ARBA00040743"/>
    </source>
</evidence>
<evidence type="ECO:0000256" key="12">
    <source>
        <dbReference type="SAM" id="Phobius"/>
    </source>
</evidence>
<dbReference type="Gene3D" id="1.10.4030.10">
    <property type="entry name" value="Porin chaperone SurA, peptide-binding domain"/>
    <property type="match status" value="1"/>
</dbReference>
<dbReference type="PANTHER" id="PTHR47529:SF1">
    <property type="entry name" value="PERIPLASMIC CHAPERONE PPID"/>
    <property type="match status" value="1"/>
</dbReference>
<keyword evidence="6 12" id="KW-0472">Membrane</keyword>
<feature type="transmembrane region" description="Helical" evidence="12">
    <location>
        <begin position="18"/>
        <end position="37"/>
    </location>
</feature>
<dbReference type="PROSITE" id="PS01096">
    <property type="entry name" value="PPIC_PPIASE_1"/>
    <property type="match status" value="1"/>
</dbReference>
<dbReference type="PROSITE" id="PS50198">
    <property type="entry name" value="PPIC_PPIASE_2"/>
    <property type="match status" value="1"/>
</dbReference>
<evidence type="ECO:0000256" key="5">
    <source>
        <dbReference type="ARBA" id="ARBA00022989"/>
    </source>
</evidence>
<protein>
    <recommendedName>
        <fullName evidence="9">Periplasmic chaperone PpiD</fullName>
    </recommendedName>
    <alternativeName>
        <fullName evidence="10">Periplasmic folding chaperone</fullName>
    </alternativeName>
</protein>
<evidence type="ECO:0000313" key="15">
    <source>
        <dbReference type="Proteomes" id="UP000677668"/>
    </source>
</evidence>
<gene>
    <name evidence="14" type="ORF">J8C05_11140</name>
</gene>
<evidence type="ECO:0000256" key="2">
    <source>
        <dbReference type="ARBA" id="ARBA00022475"/>
    </source>
</evidence>
<sequence>MAQSETSSTLPASNPRRTLLIVVICFLGFVMVLAYSLPSRSLFGASGPKAVQPVPADTVIARVGSRTVTAKEYTDALNNLVAMYRRYAEQLASGGGSFPASIQQLRQQGSDRAILQQLVRRRVIELEAERLGLTATEGEIQQRLREQFRDENGRFIGVEKYKRQLARMGTNYVDFERDLAYTIMEEKLRNFVTSGIQISSQEAEEEYRRQNTRFELRYVVLPAADFEKEVGEPTEDELRAYFEAHKEDFRPTKDRRKVRYIYISQDKAAEIIPVSDEELQKEYDPNKQVKSVQVSQIVLKVLTPKDEDKVLQKANDLVARARGKGGAPPEDFAALARGNSQDPATSAKGGDLGVVERANVKPGDPVEAAFNLGAGEISEPVRRGNAFYIFKVTDRTIRPFEEAKPGLLAIVRNRLSYAKASQLADEAVSLLSRTRNFEETAASIATKLNLKPEDVKRETPFFAPGDDVPDIGSNPSFEEKTSALTEPNEVGEKVGIRGGFAVPQLVEIKKPGDPTLDEVRDKVAAKVKQEKALQKAYERAKELIATAKNAAGLKAAAEAAKLKVEEIKDFNDTAYLDNKSFPAAFPNAEKVKVGELIPMPLYAARNAAPTVAVVAVTARKDADLTKFAEQRKQTMDRLRGDRANNLFETYIDGVKARLKESGQLRVDKALAERVVVAAAASEAPTE</sequence>
<evidence type="ECO:0000313" key="14">
    <source>
        <dbReference type="EMBL" id="QUV95398.1"/>
    </source>
</evidence>
<keyword evidence="11 14" id="KW-0413">Isomerase</keyword>
<comment type="similarity">
    <text evidence="8">Belongs to the PpiD chaperone family.</text>
</comment>
<proteinExistence type="inferred from homology"/>
<dbReference type="Proteomes" id="UP000677668">
    <property type="component" value="Chromosome 2"/>
</dbReference>
<organism evidence="14 15">
    <name type="scientific">Chloracidobacterium sp. N</name>
    <dbReference type="NCBI Taxonomy" id="2821540"/>
    <lineage>
        <taxon>Bacteria</taxon>
        <taxon>Pseudomonadati</taxon>
        <taxon>Acidobacteriota</taxon>
        <taxon>Terriglobia</taxon>
        <taxon>Terriglobales</taxon>
        <taxon>Acidobacteriaceae</taxon>
        <taxon>Chloracidobacterium</taxon>
        <taxon>Chloracidobacterium aggregatum</taxon>
    </lineage>
</organism>
<dbReference type="EMBL" id="CP072643">
    <property type="protein sequence ID" value="QUV95398.1"/>
    <property type="molecule type" value="Genomic_DNA"/>
</dbReference>
<keyword evidence="3" id="KW-0997">Cell inner membrane</keyword>
<dbReference type="SUPFAM" id="SSF109998">
    <property type="entry name" value="Triger factor/SurA peptide-binding domain-like"/>
    <property type="match status" value="1"/>
</dbReference>
<dbReference type="Pfam" id="PF13616">
    <property type="entry name" value="Rotamase_3"/>
    <property type="match status" value="1"/>
</dbReference>
<evidence type="ECO:0000259" key="13">
    <source>
        <dbReference type="PROSITE" id="PS50198"/>
    </source>
</evidence>
<comment type="subcellular location">
    <subcellularLocation>
        <location evidence="1">Cell inner membrane</location>
        <topology evidence="1">Single-pass type II membrane protein</topology>
        <orientation evidence="1">Periplasmic side</orientation>
    </subcellularLocation>
</comment>
<evidence type="ECO:0000256" key="8">
    <source>
        <dbReference type="ARBA" id="ARBA00038408"/>
    </source>
</evidence>